<organism evidence="1 2">
    <name type="scientific">Dermacoccus nishinomiyaensis</name>
    <dbReference type="NCBI Taxonomy" id="1274"/>
    <lineage>
        <taxon>Bacteria</taxon>
        <taxon>Bacillati</taxon>
        <taxon>Actinomycetota</taxon>
        <taxon>Actinomycetes</taxon>
        <taxon>Micrococcales</taxon>
        <taxon>Dermacoccaceae</taxon>
        <taxon>Dermacoccus</taxon>
    </lineage>
</organism>
<reference evidence="1 2" key="1">
    <citation type="submission" date="2014-07" db="EMBL/GenBank/DDBJ databases">
        <title>Genome Sequencing of Dermacoccus nishinomiyaensis.</title>
        <authorList>
            <person name="Hong K.W."/>
            <person name="Chan K.G."/>
        </authorList>
    </citation>
    <scope>NUCLEOTIDE SEQUENCE [LARGE SCALE GENOMIC DNA]</scope>
    <source>
        <strain evidence="1 2">M25</strain>
    </source>
</reference>
<gene>
    <name evidence="1" type="ORF">HX89_02000</name>
</gene>
<dbReference type="EMBL" id="CP008889">
    <property type="protein sequence ID" value="AIF39952.1"/>
    <property type="molecule type" value="Genomic_DNA"/>
</dbReference>
<dbReference type="PANTHER" id="PTHR36974:SF1">
    <property type="entry name" value="DOXX FAMILY MEMBRANE PROTEIN"/>
    <property type="match status" value="1"/>
</dbReference>
<dbReference type="GeneID" id="41840012"/>
<accession>A0A075JFA1</accession>
<dbReference type="HOGENOM" id="CLU_128738_0_0_11"/>
<evidence type="ECO:0000313" key="2">
    <source>
        <dbReference type="Proteomes" id="UP000027986"/>
    </source>
</evidence>
<dbReference type="PANTHER" id="PTHR36974">
    <property type="entry name" value="MEMBRANE PROTEIN-RELATED"/>
    <property type="match status" value="1"/>
</dbReference>
<sequence length="152" mass="16365">MTRFTRLIESVRSLAEPAPPATRGQEVARLGLGAFMSFAGVSHLTFARKDFQAQVPDWFPMDKDVVVLASGVVEVAFGAAMLTLPQRRAAVGVALAAFYAAIFPGNISQYAERHDAFGLDTDTKRLVRLFGQPALIAAALSAAGFPRRGSRR</sequence>
<name>A0A075JFA1_9MICO</name>
<dbReference type="eggNOG" id="COG4270">
    <property type="taxonomic scope" value="Bacteria"/>
</dbReference>
<dbReference type="AlphaFoldDB" id="A0A075JFA1"/>
<protein>
    <submittedName>
        <fullName evidence="1">Membrane protein</fullName>
    </submittedName>
</protein>
<dbReference type="KEGG" id="dni:HX89_02000"/>
<keyword evidence="2" id="KW-1185">Reference proteome</keyword>
<dbReference type="Proteomes" id="UP000027986">
    <property type="component" value="Chromosome"/>
</dbReference>
<evidence type="ECO:0000313" key="1">
    <source>
        <dbReference type="EMBL" id="AIF39952.1"/>
    </source>
</evidence>
<dbReference type="RefSeq" id="WP_006947037.1">
    <property type="nucleotide sequence ID" value="NZ_CAKZHM010000120.1"/>
</dbReference>
<proteinExistence type="predicted"/>